<sequence length="349" mass="36967">MLNLSSEFNNAETRPKVGFGFAGETNSRNPIVFGGVQPRDYGRAREYSPLAASAQDDTFASTHLVPQLPLISPPRGDVAHSILMHGGFPYLDSLLGSTITEHGGVLTKYKFRLTPSTATGQFDNSQKFACVLPLDGNANCHLIGMLNAGTSGTSSIESKLVNDDSGFDIARQVLDGSLLIAASIKCTFAMDSTKSSGTICAGTATLTDQRLINTVSSVDTAYGVFNQAASISEPIVNGSGGVRYTGSVRSTESIVVTSGMALSIPIDRDLHSLRTDTKPLARRALCITLEGLPAGEIANCHFEVSMIVAKHNQLEQAGTSLSDTPTICMADLSRIVIPPLVSTHKNEIF</sequence>
<reference evidence="1" key="1">
    <citation type="submission" date="2017-04" db="EMBL/GenBank/DDBJ databases">
        <title>Unveiling RNA virosphere associated with marine microorganisms.</title>
        <authorList>
            <person name="Urayama S."/>
            <person name="Takaki Y."/>
            <person name="Nishi S."/>
            <person name="Yoshida Y."/>
            <person name="Deguchi S."/>
            <person name="Takai K."/>
            <person name="Nunoura T."/>
        </authorList>
    </citation>
    <scope>NUCLEOTIDE SEQUENCE</scope>
</reference>
<name>A0A2V0RAP3_9ZZZZ</name>
<comment type="caution">
    <text evidence="1">The sequence shown here is derived from an EMBL/GenBank/DDBJ whole genome shotgun (WGS) entry which is preliminary data.</text>
</comment>
<accession>A0A2V0RAP3</accession>
<organism evidence="1">
    <name type="scientific">viral metagenome</name>
    <dbReference type="NCBI Taxonomy" id="1070528"/>
    <lineage>
        <taxon>unclassified sequences</taxon>
        <taxon>metagenomes</taxon>
        <taxon>organismal metagenomes</taxon>
    </lineage>
</organism>
<dbReference type="EMBL" id="BDQB01000190">
    <property type="protein sequence ID" value="GBH22301.1"/>
    <property type="molecule type" value="Genomic_RNA"/>
</dbReference>
<protein>
    <submittedName>
        <fullName evidence="1">Uncharacterized protein</fullName>
    </submittedName>
</protein>
<dbReference type="AlphaFoldDB" id="A0A2V0RAP3"/>
<proteinExistence type="predicted"/>
<evidence type="ECO:0000313" key="1">
    <source>
        <dbReference type="EMBL" id="GBH22301.1"/>
    </source>
</evidence>